<keyword evidence="3" id="KW-1185">Reference proteome</keyword>
<evidence type="ECO:0000313" key="3">
    <source>
        <dbReference type="Proteomes" id="UP000549882"/>
    </source>
</evidence>
<feature type="region of interest" description="Disordered" evidence="1">
    <location>
        <begin position="1"/>
        <end position="53"/>
    </location>
</feature>
<reference evidence="2 3" key="1">
    <citation type="submission" date="2020-08" db="EMBL/GenBank/DDBJ databases">
        <title>Genomic Encyclopedia of Type Strains, Phase IV (KMG-V): Genome sequencing to study the core and pangenomes of soil and plant-associated prokaryotes.</title>
        <authorList>
            <person name="Whitman W."/>
        </authorList>
    </citation>
    <scope>NUCLEOTIDE SEQUENCE [LARGE SCALE GENOMIC DNA]</scope>
    <source>
        <strain evidence="2 3">SEMIA 4064</strain>
    </source>
</reference>
<name>A0A7W8XZ48_9HYPH</name>
<feature type="compositionally biased region" description="Basic and acidic residues" evidence="1">
    <location>
        <begin position="43"/>
        <end position="53"/>
    </location>
</feature>
<dbReference type="AlphaFoldDB" id="A0A7W8XZ48"/>
<protein>
    <submittedName>
        <fullName evidence="2">Uncharacterized protein</fullName>
    </submittedName>
</protein>
<proteinExistence type="predicted"/>
<organism evidence="2 3">
    <name type="scientific">Rhizobium paranaense</name>
    <dbReference type="NCBI Taxonomy" id="1650438"/>
    <lineage>
        <taxon>Bacteria</taxon>
        <taxon>Pseudomonadati</taxon>
        <taxon>Pseudomonadota</taxon>
        <taxon>Alphaproteobacteria</taxon>
        <taxon>Hyphomicrobiales</taxon>
        <taxon>Rhizobiaceae</taxon>
        <taxon>Rhizobium/Agrobacterium group</taxon>
        <taxon>Rhizobium</taxon>
    </lineage>
</organism>
<feature type="compositionally biased region" description="Basic and acidic residues" evidence="1">
    <location>
        <begin position="1"/>
        <end position="11"/>
    </location>
</feature>
<dbReference type="Proteomes" id="UP000549882">
    <property type="component" value="Unassembled WGS sequence"/>
</dbReference>
<gene>
    <name evidence="2" type="ORF">GGD50_006675</name>
</gene>
<evidence type="ECO:0000313" key="2">
    <source>
        <dbReference type="EMBL" id="MBB5578019.1"/>
    </source>
</evidence>
<comment type="caution">
    <text evidence="2">The sequence shown here is derived from an EMBL/GenBank/DDBJ whole genome shotgun (WGS) entry which is preliminary data.</text>
</comment>
<accession>A0A7W8XZ48</accession>
<evidence type="ECO:0000256" key="1">
    <source>
        <dbReference type="SAM" id="MobiDB-lite"/>
    </source>
</evidence>
<sequence>MSDASDARPADNEIAPPGEAADGSNPGGAPLSIARATGAPATHLEHLADRTRG</sequence>
<dbReference type="EMBL" id="JACHBI010000035">
    <property type="protein sequence ID" value="MBB5578019.1"/>
    <property type="molecule type" value="Genomic_DNA"/>
</dbReference>